<evidence type="ECO:0000313" key="2">
    <source>
        <dbReference type="Proteomes" id="UP001168096"/>
    </source>
</evidence>
<proteinExistence type="predicted"/>
<accession>A0ACC7M3X8</accession>
<reference evidence="1" key="1">
    <citation type="submission" date="2024-11" db="EMBL/GenBank/DDBJ databases">
        <title>Description of Massilia orientalis sp. nov., isolated from rhizosphere soil of Ageratina adenophora.</title>
        <authorList>
            <person name="Wang Y."/>
        </authorList>
    </citation>
    <scope>NUCLEOTIDE SEQUENCE</scope>
    <source>
        <strain evidence="1">YIM B02787</strain>
    </source>
</reference>
<sequence>MHPNESGSRRTFCAGLSAILGSMAFAPAAGRTIPQRPSARVIVDNDFGGDPDGLAALAHQLLSPKTRVPLVTVSALDPKFSAGADKGRTVDLGCWLVDELVRRIGMANPPVVAGGTEDFAPAPSAAARAIVAEALRDDPLPLIVTCGGPLTNVAAALRLDPSIAARMTVIWIGGGAYPAGGWEYNLMTDVEAARLVVERSRVPLWMVPQPAYRQMQYSVAEMEAELRPISPLAAWLYDRFTTPPDWIDVGGAWPLGDSPLVLLSAVSAESSRYRDVPARRIRADGRYGAMVPGRTVRMFEQLDVRLALGDFLALLKNQAAASGGVVR</sequence>
<comment type="caution">
    <text evidence="1">The sequence shown here is derived from an EMBL/GenBank/DDBJ whole genome shotgun (WGS) entry which is preliminary data.</text>
</comment>
<organism evidence="1 2">
    <name type="scientific">Massilia orientalis</name>
    <dbReference type="NCBI Taxonomy" id="3050128"/>
    <lineage>
        <taxon>Bacteria</taxon>
        <taxon>Pseudomonadati</taxon>
        <taxon>Pseudomonadota</taxon>
        <taxon>Betaproteobacteria</taxon>
        <taxon>Burkholderiales</taxon>
        <taxon>Oxalobacteraceae</taxon>
        <taxon>Telluria group</taxon>
        <taxon>Massilia</taxon>
    </lineage>
</organism>
<keyword evidence="2" id="KW-1185">Reference proteome</keyword>
<dbReference type="EMBL" id="JASNRB020000001">
    <property type="protein sequence ID" value="MFJ1466273.1"/>
    <property type="molecule type" value="Genomic_DNA"/>
</dbReference>
<keyword evidence="1" id="KW-0378">Hydrolase</keyword>
<name>A0ACC7M3X8_9BURK</name>
<evidence type="ECO:0000313" key="1">
    <source>
        <dbReference type="EMBL" id="MFJ1466273.1"/>
    </source>
</evidence>
<protein>
    <submittedName>
        <fullName evidence="1">Nucleoside hydrolase</fullName>
    </submittedName>
</protein>
<dbReference type="Proteomes" id="UP001168096">
    <property type="component" value="Unassembled WGS sequence"/>
</dbReference>
<gene>
    <name evidence="1" type="ORF">QPK29_001000</name>
</gene>